<comment type="caution">
    <text evidence="1">The sequence shown here is derived from an EMBL/GenBank/DDBJ whole genome shotgun (WGS) entry which is preliminary data.</text>
</comment>
<organism evidence="1 2">
    <name type="scientific">Mycolicibacterium arenosum</name>
    <dbReference type="NCBI Taxonomy" id="2952157"/>
    <lineage>
        <taxon>Bacteria</taxon>
        <taxon>Bacillati</taxon>
        <taxon>Actinomycetota</taxon>
        <taxon>Actinomycetes</taxon>
        <taxon>Mycobacteriales</taxon>
        <taxon>Mycobacteriaceae</taxon>
        <taxon>Mycolicibacterium</taxon>
    </lineage>
</organism>
<keyword evidence="2" id="KW-1185">Reference proteome</keyword>
<protein>
    <recommendedName>
        <fullName evidence="3">Nucleotidyltransferase family protein</fullName>
    </recommendedName>
</protein>
<gene>
    <name evidence="1" type="ORF">NM203_18680</name>
</gene>
<dbReference type="Proteomes" id="UP001651690">
    <property type="component" value="Unassembled WGS sequence"/>
</dbReference>
<dbReference type="SUPFAM" id="SSF81301">
    <property type="entry name" value="Nucleotidyltransferase"/>
    <property type="match status" value="1"/>
</dbReference>
<sequence length="184" mass="19727">MTDDGSPLRNALKVAASALSADGMSFALAGSYALWVHGGPEPVHDVDLVVAESDVEQAVTTLRGAGFRIERPPENWLFKAVLGTALVDVLHRVNGSVVDREMIGAATVHEVLAVPMPVLSATTVFVQKLKSLNEHHCDYARLLPAARAVREQIDWTSVRSATGDNDFAAAFLFLADRLEIAGQP</sequence>
<accession>A0ABT1M4Y6</accession>
<dbReference type="Gene3D" id="3.30.460.40">
    <property type="match status" value="1"/>
</dbReference>
<evidence type="ECO:0000313" key="1">
    <source>
        <dbReference type="EMBL" id="MCP9274218.1"/>
    </source>
</evidence>
<dbReference type="InterPro" id="IPR043519">
    <property type="entry name" value="NT_sf"/>
</dbReference>
<evidence type="ECO:0000313" key="2">
    <source>
        <dbReference type="Proteomes" id="UP001651690"/>
    </source>
</evidence>
<dbReference type="RefSeq" id="WP_255061588.1">
    <property type="nucleotide sequence ID" value="NZ_JANDBD010000007.1"/>
</dbReference>
<proteinExistence type="predicted"/>
<reference evidence="1 2" key="1">
    <citation type="submission" date="2022-06" db="EMBL/GenBank/DDBJ databases">
        <title>Mycolicibacterium sp. CAU 1645 isolated from seawater.</title>
        <authorList>
            <person name="Kim W."/>
        </authorList>
    </citation>
    <scope>NUCLEOTIDE SEQUENCE [LARGE SCALE GENOMIC DNA]</scope>
    <source>
        <strain evidence="1 2">CAU 1645</strain>
    </source>
</reference>
<evidence type="ECO:0008006" key="3">
    <source>
        <dbReference type="Google" id="ProtNLM"/>
    </source>
</evidence>
<dbReference type="EMBL" id="JANDBD010000007">
    <property type="protein sequence ID" value="MCP9274218.1"/>
    <property type="molecule type" value="Genomic_DNA"/>
</dbReference>
<name>A0ABT1M4Y6_9MYCO</name>